<keyword evidence="2" id="KW-0964">Secreted</keyword>
<evidence type="ECO:0000256" key="1">
    <source>
        <dbReference type="ARBA" id="ARBA00022512"/>
    </source>
</evidence>
<evidence type="ECO:0000313" key="7">
    <source>
        <dbReference type="EMBL" id="TQL58595.1"/>
    </source>
</evidence>
<dbReference type="PROSITE" id="PS50847">
    <property type="entry name" value="GRAM_POS_ANCHORING"/>
    <property type="match status" value="1"/>
</dbReference>
<keyword evidence="1" id="KW-0134">Cell wall</keyword>
<dbReference type="AlphaFoldDB" id="A0A542ZE21"/>
<comment type="caution">
    <text evidence="7">The sequence shown here is derived from an EMBL/GenBank/DDBJ whole genome shotgun (WGS) entry which is preliminary data.</text>
</comment>
<keyword evidence="5" id="KW-1133">Transmembrane helix</keyword>
<name>A0A542ZE21_RARFA</name>
<keyword evidence="5" id="KW-0812">Transmembrane</keyword>
<keyword evidence="5" id="KW-0472">Membrane</keyword>
<dbReference type="Proteomes" id="UP000315389">
    <property type="component" value="Unassembled WGS sequence"/>
</dbReference>
<dbReference type="InterPro" id="IPR019931">
    <property type="entry name" value="LPXTG_anchor"/>
</dbReference>
<gene>
    <name evidence="7" type="ORF">FB461_2013</name>
</gene>
<reference evidence="7 8" key="1">
    <citation type="submission" date="2019-06" db="EMBL/GenBank/DDBJ databases">
        <title>Sequencing the genomes of 1000 actinobacteria strains.</title>
        <authorList>
            <person name="Klenk H.-P."/>
        </authorList>
    </citation>
    <scope>NUCLEOTIDE SEQUENCE [LARGE SCALE GENOMIC DNA]</scope>
    <source>
        <strain evidence="7 8">DSM 4813</strain>
    </source>
</reference>
<evidence type="ECO:0000313" key="8">
    <source>
        <dbReference type="Proteomes" id="UP000315389"/>
    </source>
</evidence>
<organism evidence="7 8">
    <name type="scientific">Rarobacter faecitabidus</name>
    <dbReference type="NCBI Taxonomy" id="13243"/>
    <lineage>
        <taxon>Bacteria</taxon>
        <taxon>Bacillati</taxon>
        <taxon>Actinomycetota</taxon>
        <taxon>Actinomycetes</taxon>
        <taxon>Micrococcales</taxon>
        <taxon>Rarobacteraceae</taxon>
        <taxon>Rarobacter</taxon>
    </lineage>
</organism>
<evidence type="ECO:0000259" key="6">
    <source>
        <dbReference type="PROSITE" id="PS50847"/>
    </source>
</evidence>
<proteinExistence type="predicted"/>
<keyword evidence="4" id="KW-0572">Peptidoglycan-anchor</keyword>
<sequence length="95" mass="10054">MDEFSVEKDTPSRDEARHELDDAVADLVLRFKPATLANNALDDAKLAASDAAGFLSGAGLPETSPRRRRNAIAILAGSGGALALVAIKLLGRKRR</sequence>
<evidence type="ECO:0000256" key="5">
    <source>
        <dbReference type="SAM" id="Phobius"/>
    </source>
</evidence>
<feature type="transmembrane region" description="Helical" evidence="5">
    <location>
        <begin position="71"/>
        <end position="91"/>
    </location>
</feature>
<keyword evidence="3" id="KW-0732">Signal</keyword>
<accession>A0A542ZE21</accession>
<keyword evidence="8" id="KW-1185">Reference proteome</keyword>
<feature type="domain" description="Gram-positive cocci surface proteins LPxTG" evidence="6">
    <location>
        <begin position="60"/>
        <end position="95"/>
    </location>
</feature>
<evidence type="ECO:0000256" key="3">
    <source>
        <dbReference type="ARBA" id="ARBA00022729"/>
    </source>
</evidence>
<dbReference type="EMBL" id="VFOS01000003">
    <property type="protein sequence ID" value="TQL58595.1"/>
    <property type="molecule type" value="Genomic_DNA"/>
</dbReference>
<evidence type="ECO:0000256" key="4">
    <source>
        <dbReference type="ARBA" id="ARBA00023088"/>
    </source>
</evidence>
<dbReference type="RefSeq" id="WP_142121625.1">
    <property type="nucleotide sequence ID" value="NZ_BAAASV010000002.1"/>
</dbReference>
<evidence type="ECO:0000256" key="2">
    <source>
        <dbReference type="ARBA" id="ARBA00022525"/>
    </source>
</evidence>
<protein>
    <recommendedName>
        <fullName evidence="6">Gram-positive cocci surface proteins LPxTG domain-containing protein</fullName>
    </recommendedName>
</protein>